<evidence type="ECO:0000313" key="2">
    <source>
        <dbReference type="Proteomes" id="UP000736335"/>
    </source>
</evidence>
<dbReference type="Proteomes" id="UP000736335">
    <property type="component" value="Unassembled WGS sequence"/>
</dbReference>
<dbReference type="Gene3D" id="3.80.10.10">
    <property type="entry name" value="Ribonuclease Inhibitor"/>
    <property type="match status" value="1"/>
</dbReference>
<dbReference type="OrthoDB" id="3255541at2759"/>
<sequence length="491" mass="55178">MHYCLSVEEIVRLITRELIDATEYEAAAALARCQKSFENPVLDVLWESQCRLIPLLKTFPGNIWSPGDETFRRLPTTQEWSHMRKYARRMRHLQEGAIVDVVSPQVLSVLQFRASSEPLFPNLQSFMLCETRGGLIPFIPLFLSPRTTEFTIVSGNNLPGAVTASMLATLPTLCPNLQEIRLHHLPRDPIITAAVSELLLTTNQQTLSDFHADFPLVEEAREVIYKLPGLRRLRTRISGPTTIPTMVLPNLVDLEIEYDRGHDWLQGFRGASLGKLASVSIHSKSDSIGDFLKAFKRAALTTSIPETLLTFRLDTVREWRPNYRHLLPFTQLKALVIDFSCERGCSSTIDDDTIVDLARAMPNLTTLQFGLRPCRTAAGVTPKGLSALALYCLRLSELRIHFRAASFDPPTMPGFIPSDCTVPREVCALTNLDVGKIPIPDKFVLMVALTLTRIFPCLKWIDYADERWEKVAMAIGVSNELADYSRQMAAL</sequence>
<gene>
    <name evidence="1" type="ORF">BJ322DRAFT_1059312</name>
</gene>
<dbReference type="InterPro" id="IPR032675">
    <property type="entry name" value="LRR_dom_sf"/>
</dbReference>
<reference evidence="1" key="1">
    <citation type="journal article" date="2020" name="Nat. Commun.">
        <title>Large-scale genome sequencing of mycorrhizal fungi provides insights into the early evolution of symbiotic traits.</title>
        <authorList>
            <person name="Miyauchi S."/>
            <person name="Kiss E."/>
            <person name="Kuo A."/>
            <person name="Drula E."/>
            <person name="Kohler A."/>
            <person name="Sanchez-Garcia M."/>
            <person name="Morin E."/>
            <person name="Andreopoulos B."/>
            <person name="Barry K.W."/>
            <person name="Bonito G."/>
            <person name="Buee M."/>
            <person name="Carver A."/>
            <person name="Chen C."/>
            <person name="Cichocki N."/>
            <person name="Clum A."/>
            <person name="Culley D."/>
            <person name="Crous P.W."/>
            <person name="Fauchery L."/>
            <person name="Girlanda M."/>
            <person name="Hayes R.D."/>
            <person name="Keri Z."/>
            <person name="LaButti K."/>
            <person name="Lipzen A."/>
            <person name="Lombard V."/>
            <person name="Magnuson J."/>
            <person name="Maillard F."/>
            <person name="Murat C."/>
            <person name="Nolan M."/>
            <person name="Ohm R.A."/>
            <person name="Pangilinan J."/>
            <person name="Pereira M.F."/>
            <person name="Perotto S."/>
            <person name="Peter M."/>
            <person name="Pfister S."/>
            <person name="Riley R."/>
            <person name="Sitrit Y."/>
            <person name="Stielow J.B."/>
            <person name="Szollosi G."/>
            <person name="Zifcakova L."/>
            <person name="Stursova M."/>
            <person name="Spatafora J.W."/>
            <person name="Tedersoo L."/>
            <person name="Vaario L.M."/>
            <person name="Yamada A."/>
            <person name="Yan M."/>
            <person name="Wang P."/>
            <person name="Xu J."/>
            <person name="Bruns T."/>
            <person name="Baldrian P."/>
            <person name="Vilgalys R."/>
            <person name="Dunand C."/>
            <person name="Henrissat B."/>
            <person name="Grigoriev I.V."/>
            <person name="Hibbett D."/>
            <person name="Nagy L.G."/>
            <person name="Martin F.M."/>
        </authorList>
    </citation>
    <scope>NUCLEOTIDE SEQUENCE</scope>
    <source>
        <strain evidence="1">UH-Tt-Lm1</strain>
    </source>
</reference>
<keyword evidence="2" id="KW-1185">Reference proteome</keyword>
<evidence type="ECO:0000313" key="1">
    <source>
        <dbReference type="EMBL" id="KAF9786388.1"/>
    </source>
</evidence>
<dbReference type="EMBL" id="WIUZ02000006">
    <property type="protein sequence ID" value="KAF9786388.1"/>
    <property type="molecule type" value="Genomic_DNA"/>
</dbReference>
<proteinExistence type="predicted"/>
<reference evidence="1" key="2">
    <citation type="submission" date="2020-11" db="EMBL/GenBank/DDBJ databases">
        <authorList>
            <consortium name="DOE Joint Genome Institute"/>
            <person name="Kuo A."/>
            <person name="Miyauchi S."/>
            <person name="Kiss E."/>
            <person name="Drula E."/>
            <person name="Kohler A."/>
            <person name="Sanchez-Garcia M."/>
            <person name="Andreopoulos B."/>
            <person name="Barry K.W."/>
            <person name="Bonito G."/>
            <person name="Buee M."/>
            <person name="Carver A."/>
            <person name="Chen C."/>
            <person name="Cichocki N."/>
            <person name="Clum A."/>
            <person name="Culley D."/>
            <person name="Crous P.W."/>
            <person name="Fauchery L."/>
            <person name="Girlanda M."/>
            <person name="Hayes R."/>
            <person name="Keri Z."/>
            <person name="Labutti K."/>
            <person name="Lipzen A."/>
            <person name="Lombard V."/>
            <person name="Magnuson J."/>
            <person name="Maillard F."/>
            <person name="Morin E."/>
            <person name="Murat C."/>
            <person name="Nolan M."/>
            <person name="Ohm R."/>
            <person name="Pangilinan J."/>
            <person name="Pereira M."/>
            <person name="Perotto S."/>
            <person name="Peter M."/>
            <person name="Riley R."/>
            <person name="Sitrit Y."/>
            <person name="Stielow B."/>
            <person name="Szollosi G."/>
            <person name="Zifcakova L."/>
            <person name="Stursova M."/>
            <person name="Spatafora J.W."/>
            <person name="Tedersoo L."/>
            <person name="Vaario L.-M."/>
            <person name="Yamada A."/>
            <person name="Yan M."/>
            <person name="Wang P."/>
            <person name="Xu J."/>
            <person name="Bruns T."/>
            <person name="Baldrian P."/>
            <person name="Vilgalys R."/>
            <person name="Henrissat B."/>
            <person name="Grigoriev I.V."/>
            <person name="Hibbett D."/>
            <person name="Nagy L.G."/>
            <person name="Martin F.M."/>
        </authorList>
    </citation>
    <scope>NUCLEOTIDE SEQUENCE</scope>
    <source>
        <strain evidence="1">UH-Tt-Lm1</strain>
    </source>
</reference>
<comment type="caution">
    <text evidence="1">The sequence shown here is derived from an EMBL/GenBank/DDBJ whole genome shotgun (WGS) entry which is preliminary data.</text>
</comment>
<name>A0A9P6HGG7_9AGAM</name>
<dbReference type="SUPFAM" id="SSF52047">
    <property type="entry name" value="RNI-like"/>
    <property type="match status" value="1"/>
</dbReference>
<evidence type="ECO:0008006" key="3">
    <source>
        <dbReference type="Google" id="ProtNLM"/>
    </source>
</evidence>
<organism evidence="1 2">
    <name type="scientific">Thelephora terrestris</name>
    <dbReference type="NCBI Taxonomy" id="56493"/>
    <lineage>
        <taxon>Eukaryota</taxon>
        <taxon>Fungi</taxon>
        <taxon>Dikarya</taxon>
        <taxon>Basidiomycota</taxon>
        <taxon>Agaricomycotina</taxon>
        <taxon>Agaricomycetes</taxon>
        <taxon>Thelephorales</taxon>
        <taxon>Thelephoraceae</taxon>
        <taxon>Thelephora</taxon>
    </lineage>
</organism>
<dbReference type="AlphaFoldDB" id="A0A9P6HGG7"/>
<accession>A0A9P6HGG7</accession>
<protein>
    <recommendedName>
        <fullName evidence="3">F-box domain-containing protein</fullName>
    </recommendedName>
</protein>